<gene>
    <name evidence="1" type="ORF">DPEC_G00094930</name>
</gene>
<reference evidence="1" key="1">
    <citation type="submission" date="2021-05" db="EMBL/GenBank/DDBJ databases">
        <authorList>
            <person name="Pan Q."/>
            <person name="Jouanno E."/>
            <person name="Zahm M."/>
            <person name="Klopp C."/>
            <person name="Cabau C."/>
            <person name="Louis A."/>
            <person name="Berthelot C."/>
            <person name="Parey E."/>
            <person name="Roest Crollius H."/>
            <person name="Montfort J."/>
            <person name="Robinson-Rechavi M."/>
            <person name="Bouchez O."/>
            <person name="Lampietro C."/>
            <person name="Lopez Roques C."/>
            <person name="Donnadieu C."/>
            <person name="Postlethwait J."/>
            <person name="Bobe J."/>
            <person name="Dillon D."/>
            <person name="Chandos A."/>
            <person name="von Hippel F."/>
            <person name="Guiguen Y."/>
        </authorList>
    </citation>
    <scope>NUCLEOTIDE SEQUENCE</scope>
    <source>
        <strain evidence="1">YG-Jan2019</strain>
    </source>
</reference>
<keyword evidence="2" id="KW-1185">Reference proteome</keyword>
<name>A0ACC2GVT4_DALPE</name>
<organism evidence="1 2">
    <name type="scientific">Dallia pectoralis</name>
    <name type="common">Alaska blackfish</name>
    <dbReference type="NCBI Taxonomy" id="75939"/>
    <lineage>
        <taxon>Eukaryota</taxon>
        <taxon>Metazoa</taxon>
        <taxon>Chordata</taxon>
        <taxon>Craniata</taxon>
        <taxon>Vertebrata</taxon>
        <taxon>Euteleostomi</taxon>
        <taxon>Actinopterygii</taxon>
        <taxon>Neopterygii</taxon>
        <taxon>Teleostei</taxon>
        <taxon>Protacanthopterygii</taxon>
        <taxon>Esociformes</taxon>
        <taxon>Umbridae</taxon>
        <taxon>Dallia</taxon>
    </lineage>
</organism>
<accession>A0ACC2GVT4</accession>
<evidence type="ECO:0000313" key="1">
    <source>
        <dbReference type="EMBL" id="KAJ8007525.1"/>
    </source>
</evidence>
<evidence type="ECO:0000313" key="2">
    <source>
        <dbReference type="Proteomes" id="UP001157502"/>
    </source>
</evidence>
<proteinExistence type="predicted"/>
<dbReference type="EMBL" id="CM055735">
    <property type="protein sequence ID" value="KAJ8007525.1"/>
    <property type="molecule type" value="Genomic_DNA"/>
</dbReference>
<comment type="caution">
    <text evidence="1">The sequence shown here is derived from an EMBL/GenBank/DDBJ whole genome shotgun (WGS) entry which is preliminary data.</text>
</comment>
<protein>
    <submittedName>
        <fullName evidence="1">Uncharacterized protein</fullName>
    </submittedName>
</protein>
<sequence>MTYPVLDSVVRTDEDFSRQADEEHHHGPHPFTGVNVRMVSQFPLDYMHLVCLGVVRRLINLWLKGPLKFRLPSRLVNIISESLVNMRSYIPDEFARKPRSLREVDRWKATEFRQFLLYTGPVVLCGVLDPVVYYNFILLSTAIAILVNPKLAETHTDFANSLLHTFVSHYGELYGKDLIVYNVHGLVHLAQDSKNFGCLDLISSFPFENYLGKLKKLVRKPSYPLAQIIRRLSELTSVDTMPVNETSLKKEHLHGPVPLGPVVIRQYSEMKLEDYIIRINSNNNNTFVIGSNLCRIVNVIECRDGVYVAYKKFSDMSPFFSYPIDSRLLNVVCVSQLQSDTHFAKVSEISQKCVALPYQDKFVVIPFSICKIRHLSDDINP</sequence>
<dbReference type="Proteomes" id="UP001157502">
    <property type="component" value="Chromosome 8"/>
</dbReference>